<keyword evidence="2" id="KW-0012">Acyltransferase</keyword>
<dbReference type="Pfam" id="PF18836">
    <property type="entry name" value="B_solenoid_ydck"/>
    <property type="match status" value="2"/>
</dbReference>
<organism evidence="3 4">
    <name type="scientific">Pseudenterobacter timonensis</name>
    <dbReference type="NCBI Taxonomy" id="1755099"/>
    <lineage>
        <taxon>Bacteria</taxon>
        <taxon>Pseudomonadati</taxon>
        <taxon>Pseudomonadota</taxon>
        <taxon>Gammaproteobacteria</taxon>
        <taxon>Enterobacterales</taxon>
        <taxon>Enterobacteriaceae</taxon>
        <taxon>Pseudenterobacter</taxon>
    </lineage>
</organism>
<dbReference type="GO" id="GO:0016746">
    <property type="term" value="F:acyltransferase activity"/>
    <property type="evidence" value="ECO:0007669"/>
    <property type="project" value="UniProtKB-KW"/>
</dbReference>
<dbReference type="EMBL" id="JAQGEC010000006">
    <property type="protein sequence ID" value="MDR9890413.1"/>
    <property type="molecule type" value="Genomic_DNA"/>
</dbReference>
<sequence length="326" mass="35566">MKKYRLSDETRLWHGEYNGEKFAVTLRQLIALHDFSDVPSGARGGWVEDETLLSQEGLCWIYDQNSVVFAGAIVRDNARLTQPCVVSHGASIGGNAWLDAAQVSHHAAISDNVTIQQSMVRGECRLFGNARILHNSTVIAAQGMTPDANTLLQIYDNATVMHSRVVHQAQIYGNAMVSHAFVEHRAEIFDNALLEGNEVNNVWVCDCARVYGDARLLAGTEEDAIPTLRYGSQVAGRAVIEGNCVLRQHVRVGGEARLSGGPIMLDDGVVIEGRARISGNVLIEHQVEITDDAVIEALEKESIHLRGAKVVNGETRITRTPLLGAL</sequence>
<name>A0AAE4DMJ4_9ENTR</name>
<evidence type="ECO:0000256" key="1">
    <source>
        <dbReference type="ARBA" id="ARBA00022679"/>
    </source>
</evidence>
<evidence type="ECO:0000313" key="3">
    <source>
        <dbReference type="EMBL" id="MDR9890413.1"/>
    </source>
</evidence>
<dbReference type="Gene3D" id="2.160.10.10">
    <property type="entry name" value="Hexapeptide repeat proteins"/>
    <property type="match status" value="2"/>
</dbReference>
<evidence type="ECO:0000313" key="4">
    <source>
        <dbReference type="Proteomes" id="UP001248822"/>
    </source>
</evidence>
<keyword evidence="1" id="KW-0808">Transferase</keyword>
<dbReference type="NCBIfam" id="NF040481">
    <property type="entry name" value="YdcK_fam"/>
    <property type="match status" value="1"/>
</dbReference>
<dbReference type="InterPro" id="IPR050065">
    <property type="entry name" value="GlmU-like"/>
</dbReference>
<dbReference type="PANTHER" id="PTHR43584:SF2">
    <property type="entry name" value="NUCLEOSIDE-DIPHOSPHATE-SUGAR PYROPHOSPHORYLASES"/>
    <property type="match status" value="1"/>
</dbReference>
<reference evidence="3" key="1">
    <citation type="submission" date="2022-12" db="EMBL/GenBank/DDBJ databases">
        <title>NDM-1 containing novel ST 2018 Pseudenterobacter timonensis.</title>
        <authorList>
            <person name="Halder G."/>
            <person name="Mandal S."/>
            <person name="Dutta S."/>
        </authorList>
    </citation>
    <scope>NUCLEOTIDE SEQUENCE</scope>
    <source>
        <strain evidence="3">CNCI147</strain>
    </source>
</reference>
<protein>
    <submittedName>
        <fullName evidence="3">YdcK family protein</fullName>
    </submittedName>
</protein>
<dbReference type="Proteomes" id="UP001248822">
    <property type="component" value="Unassembled WGS sequence"/>
</dbReference>
<dbReference type="AlphaFoldDB" id="A0AAE4DMJ4"/>
<evidence type="ECO:0000256" key="2">
    <source>
        <dbReference type="ARBA" id="ARBA00023315"/>
    </source>
</evidence>
<gene>
    <name evidence="3" type="primary">ydcK</name>
    <name evidence="3" type="ORF">O7047_09235</name>
</gene>
<dbReference type="InterPro" id="IPR040831">
    <property type="entry name" value="B_solenoid_ydck_rpt"/>
</dbReference>
<accession>A0AAE4DMJ4</accession>
<dbReference type="GO" id="GO:0016779">
    <property type="term" value="F:nucleotidyltransferase activity"/>
    <property type="evidence" value="ECO:0007669"/>
    <property type="project" value="UniProtKB-ARBA"/>
</dbReference>
<proteinExistence type="predicted"/>
<dbReference type="PANTHER" id="PTHR43584">
    <property type="entry name" value="NUCLEOTIDYL TRANSFERASE"/>
    <property type="match status" value="1"/>
</dbReference>
<dbReference type="CDD" id="cd00208">
    <property type="entry name" value="LbetaH"/>
    <property type="match status" value="1"/>
</dbReference>
<dbReference type="RefSeq" id="WP_310825813.1">
    <property type="nucleotide sequence ID" value="NZ_JAQGEC010000006.1"/>
</dbReference>
<comment type="caution">
    <text evidence="3">The sequence shown here is derived from an EMBL/GenBank/DDBJ whole genome shotgun (WGS) entry which is preliminary data.</text>
</comment>
<dbReference type="SUPFAM" id="SSF51161">
    <property type="entry name" value="Trimeric LpxA-like enzymes"/>
    <property type="match status" value="1"/>
</dbReference>
<dbReference type="InterPro" id="IPR048014">
    <property type="entry name" value="YdcK-like"/>
</dbReference>
<dbReference type="InterPro" id="IPR011004">
    <property type="entry name" value="Trimer_LpxA-like_sf"/>
</dbReference>